<feature type="transmembrane region" description="Helical" evidence="1">
    <location>
        <begin position="44"/>
        <end position="66"/>
    </location>
</feature>
<evidence type="ECO:0000313" key="2">
    <source>
        <dbReference type="EMBL" id="GAK46377.1"/>
    </source>
</evidence>
<feature type="transmembrane region" description="Helical" evidence="1">
    <location>
        <begin position="78"/>
        <end position="99"/>
    </location>
</feature>
<reference evidence="2 3" key="1">
    <citation type="submission" date="2014-07" db="EMBL/GenBank/DDBJ databases">
        <title>Tepidicaulis marinum gen. nov., sp. nov., a novel marine bacterium denitrifying nitrate to nitrous oxide strictly under microaerobic conditions.</title>
        <authorList>
            <person name="Takeuchi M."/>
            <person name="Yamagishi T."/>
            <person name="Kamagata Y."/>
            <person name="Oshima K."/>
            <person name="Hattori M."/>
            <person name="Katayama T."/>
            <person name="Hanada S."/>
            <person name="Tamaki H."/>
            <person name="Marumo K."/>
            <person name="Maeda H."/>
            <person name="Nedachi M."/>
            <person name="Iwasaki W."/>
            <person name="Suwa Y."/>
            <person name="Sakata S."/>
        </authorList>
    </citation>
    <scope>NUCLEOTIDE SEQUENCE [LARGE SCALE GENOMIC DNA]</scope>
    <source>
        <strain evidence="2 3">MA2</strain>
    </source>
</reference>
<comment type="caution">
    <text evidence="2">The sequence shown here is derived from an EMBL/GenBank/DDBJ whole genome shotgun (WGS) entry which is preliminary data.</text>
</comment>
<sequence>MGQKPAKAVLAGLVLLHAGLLIWALGTAELLLGEVPWTPVTNPLFPPLMLAGHWLSVLYTSIVFLLGTLYRWPLTPPAVVAGYGAMALVCLIETTQFLVHDGRWLAMALEYAAYIAITFFLFGSAAMRDYFGRTANT</sequence>
<dbReference type="eggNOG" id="ENOG50336II">
    <property type="taxonomic scope" value="Bacteria"/>
</dbReference>
<keyword evidence="1" id="KW-0472">Membrane</keyword>
<proteinExistence type="predicted"/>
<dbReference type="AlphaFoldDB" id="A0A081BEA9"/>
<keyword evidence="1" id="KW-1133">Transmembrane helix</keyword>
<evidence type="ECO:0000256" key="1">
    <source>
        <dbReference type="SAM" id="Phobius"/>
    </source>
</evidence>
<organism evidence="2 3">
    <name type="scientific">Tepidicaulis marinus</name>
    <dbReference type="NCBI Taxonomy" id="1333998"/>
    <lineage>
        <taxon>Bacteria</taxon>
        <taxon>Pseudomonadati</taxon>
        <taxon>Pseudomonadota</taxon>
        <taxon>Alphaproteobacteria</taxon>
        <taxon>Hyphomicrobiales</taxon>
        <taxon>Parvibaculaceae</taxon>
        <taxon>Tepidicaulis</taxon>
    </lineage>
</organism>
<evidence type="ECO:0000313" key="3">
    <source>
        <dbReference type="Proteomes" id="UP000028702"/>
    </source>
</evidence>
<keyword evidence="1" id="KW-0812">Transmembrane</keyword>
<dbReference type="EMBL" id="BBIO01000018">
    <property type="protein sequence ID" value="GAK46377.1"/>
    <property type="molecule type" value="Genomic_DNA"/>
</dbReference>
<feature type="transmembrane region" description="Helical" evidence="1">
    <location>
        <begin position="111"/>
        <end position="131"/>
    </location>
</feature>
<dbReference type="Proteomes" id="UP000028702">
    <property type="component" value="Unassembled WGS sequence"/>
</dbReference>
<accession>A0A081BEA9</accession>
<dbReference type="RefSeq" id="WP_045448899.1">
    <property type="nucleotide sequence ID" value="NZ_BBIO01000018.1"/>
</dbReference>
<name>A0A081BEA9_9HYPH</name>
<keyword evidence="3" id="KW-1185">Reference proteome</keyword>
<protein>
    <submittedName>
        <fullName evidence="2">Conserved protein</fullName>
    </submittedName>
</protein>
<gene>
    <name evidence="2" type="ORF">M2A_2876</name>
</gene>